<organism evidence="3 4">
    <name type="scientific">Dimorphilus gyrociliatus</name>
    <dbReference type="NCBI Taxonomy" id="2664684"/>
    <lineage>
        <taxon>Eukaryota</taxon>
        <taxon>Metazoa</taxon>
        <taxon>Spiralia</taxon>
        <taxon>Lophotrochozoa</taxon>
        <taxon>Annelida</taxon>
        <taxon>Polychaeta</taxon>
        <taxon>Polychaeta incertae sedis</taxon>
        <taxon>Dinophilidae</taxon>
        <taxon>Dimorphilus</taxon>
    </lineage>
</organism>
<feature type="transmembrane region" description="Helical" evidence="2">
    <location>
        <begin position="79"/>
        <end position="100"/>
    </location>
</feature>
<feature type="transmembrane region" description="Helical" evidence="2">
    <location>
        <begin position="344"/>
        <end position="368"/>
    </location>
</feature>
<keyword evidence="2" id="KW-0472">Membrane</keyword>
<dbReference type="AlphaFoldDB" id="A0A7I8VRK3"/>
<keyword evidence="4" id="KW-1185">Reference proteome</keyword>
<feature type="compositionally biased region" description="Basic and acidic residues" evidence="1">
    <location>
        <begin position="481"/>
        <end position="490"/>
    </location>
</feature>
<accession>A0A7I8VRK3</accession>
<feature type="region of interest" description="Disordered" evidence="1">
    <location>
        <begin position="481"/>
        <end position="501"/>
    </location>
</feature>
<reference evidence="3 4" key="1">
    <citation type="submission" date="2020-08" db="EMBL/GenBank/DDBJ databases">
        <authorList>
            <person name="Hejnol A."/>
        </authorList>
    </citation>
    <scope>NUCLEOTIDE SEQUENCE [LARGE SCALE GENOMIC DNA]</scope>
</reference>
<keyword evidence="2" id="KW-1133">Transmembrane helix</keyword>
<protein>
    <submittedName>
        <fullName evidence="3">DgyrCDS7068</fullName>
    </submittedName>
</protein>
<evidence type="ECO:0000256" key="1">
    <source>
        <dbReference type="SAM" id="MobiDB-lite"/>
    </source>
</evidence>
<gene>
    <name evidence="3" type="ORF">DGYR_LOCUS6750</name>
</gene>
<feature type="transmembrane region" description="Helical" evidence="2">
    <location>
        <begin position="388"/>
        <end position="406"/>
    </location>
</feature>
<dbReference type="Proteomes" id="UP000549394">
    <property type="component" value="Unassembled WGS sequence"/>
</dbReference>
<dbReference type="EMBL" id="CAJFCJ010000008">
    <property type="protein sequence ID" value="CAD5118359.1"/>
    <property type="molecule type" value="Genomic_DNA"/>
</dbReference>
<evidence type="ECO:0000313" key="4">
    <source>
        <dbReference type="Proteomes" id="UP000549394"/>
    </source>
</evidence>
<comment type="caution">
    <text evidence="3">The sequence shown here is derived from an EMBL/GenBank/DDBJ whole genome shotgun (WGS) entry which is preliminary data.</text>
</comment>
<sequence length="501" mass="57925">MESCYVKRKLQLPLKNDYNMISPITENQTPTKQTFSKADEKTDDTNFQPLKVALKPIIPPEKKRTTQGNEDGHPTCCSCYLLFILYLIICHEALLMYSQWKVLHELYSGVYNLWLVTAQGLPTIATVLILLPATFRRDRSPKKRRIRILFYLSNILYATQLSIYCWIDIRLMVGSYPSALNATCECTKLSQALPEGSFLLPHLKTVEKENEHFCDCLVPLHDQFIYSFIVLRKHHDEVRRNLLKAGVNFTDHVSFVPKRNGLNKKVLKDKGSTRVMLTLLQIAIIPLTLVWPALMLDDIEELTADNLKTSLELAMHALLSFVDVFQFFNEFLDKPFYFVDHNHLTNCILVVISLSLIGSTILQCLLGLDYLYEFHTAESDVNADKIGVIYGKLYLAAFYNFPYLIIRAVLIDMYNGKSAIGFLMMAKEITVIIISYVDFCTAGVDVRRDFARLSYRKKRKHKKENVVQVFQYEQVKEDEQVRVEINRSTDEPEEKNEEEKQ</sequence>
<feature type="transmembrane region" description="Helical" evidence="2">
    <location>
        <begin position="275"/>
        <end position="294"/>
    </location>
</feature>
<feature type="transmembrane region" description="Helical" evidence="2">
    <location>
        <begin position="418"/>
        <end position="437"/>
    </location>
</feature>
<name>A0A7I8VRK3_9ANNE</name>
<evidence type="ECO:0000256" key="2">
    <source>
        <dbReference type="SAM" id="Phobius"/>
    </source>
</evidence>
<feature type="transmembrane region" description="Helical" evidence="2">
    <location>
        <begin position="112"/>
        <end position="135"/>
    </location>
</feature>
<feature type="transmembrane region" description="Helical" evidence="2">
    <location>
        <begin position="314"/>
        <end position="332"/>
    </location>
</feature>
<proteinExistence type="predicted"/>
<keyword evidence="2" id="KW-0812">Transmembrane</keyword>
<evidence type="ECO:0000313" key="3">
    <source>
        <dbReference type="EMBL" id="CAD5118359.1"/>
    </source>
</evidence>
<feature type="compositionally biased region" description="Acidic residues" evidence="1">
    <location>
        <begin position="491"/>
        <end position="501"/>
    </location>
</feature>